<gene>
    <name evidence="2" type="ORF">ECRASSUSDP1_LOCUS8648</name>
</gene>
<evidence type="ECO:0000313" key="3">
    <source>
        <dbReference type="Proteomes" id="UP001295684"/>
    </source>
</evidence>
<comment type="caution">
    <text evidence="2">The sequence shown here is derived from an EMBL/GenBank/DDBJ whole genome shotgun (WGS) entry which is preliminary data.</text>
</comment>
<evidence type="ECO:0000256" key="1">
    <source>
        <dbReference type="SAM" id="SignalP"/>
    </source>
</evidence>
<feature type="signal peptide" evidence="1">
    <location>
        <begin position="1"/>
        <end position="19"/>
    </location>
</feature>
<reference evidence="2" key="1">
    <citation type="submission" date="2023-07" db="EMBL/GenBank/DDBJ databases">
        <authorList>
            <consortium name="AG Swart"/>
            <person name="Singh M."/>
            <person name="Singh A."/>
            <person name="Seah K."/>
            <person name="Emmerich C."/>
        </authorList>
    </citation>
    <scope>NUCLEOTIDE SEQUENCE</scope>
    <source>
        <strain evidence="2">DP1</strain>
    </source>
</reference>
<evidence type="ECO:0000313" key="2">
    <source>
        <dbReference type="EMBL" id="CAI2367366.1"/>
    </source>
</evidence>
<sequence length="74" mass="8607">MLQVLFAKFSMLFIRYLSSDREVGYTTLSHIPGIQTNRVSQCFFQIICYEIGIKTVPTPMKKPLMIYILNPTIF</sequence>
<keyword evidence="3" id="KW-1185">Reference proteome</keyword>
<accession>A0AAD1UG84</accession>
<name>A0AAD1UG84_EUPCR</name>
<dbReference type="Proteomes" id="UP001295684">
    <property type="component" value="Unassembled WGS sequence"/>
</dbReference>
<proteinExistence type="predicted"/>
<dbReference type="AlphaFoldDB" id="A0AAD1UG84"/>
<dbReference type="EMBL" id="CAMPGE010008468">
    <property type="protein sequence ID" value="CAI2367366.1"/>
    <property type="molecule type" value="Genomic_DNA"/>
</dbReference>
<keyword evidence="1" id="KW-0732">Signal</keyword>
<organism evidence="2 3">
    <name type="scientific">Euplotes crassus</name>
    <dbReference type="NCBI Taxonomy" id="5936"/>
    <lineage>
        <taxon>Eukaryota</taxon>
        <taxon>Sar</taxon>
        <taxon>Alveolata</taxon>
        <taxon>Ciliophora</taxon>
        <taxon>Intramacronucleata</taxon>
        <taxon>Spirotrichea</taxon>
        <taxon>Hypotrichia</taxon>
        <taxon>Euplotida</taxon>
        <taxon>Euplotidae</taxon>
        <taxon>Moneuplotes</taxon>
    </lineage>
</organism>
<feature type="chain" id="PRO_5042131955" evidence="1">
    <location>
        <begin position="20"/>
        <end position="74"/>
    </location>
</feature>
<protein>
    <submittedName>
        <fullName evidence="2">Uncharacterized protein</fullName>
    </submittedName>
</protein>